<accession>A0A2C9USX1</accession>
<dbReference type="PANTHER" id="PTHR43039">
    <property type="entry name" value="ESTERASE-RELATED"/>
    <property type="match status" value="1"/>
</dbReference>
<evidence type="ECO:0000313" key="2">
    <source>
        <dbReference type="EMBL" id="OAY33661.1"/>
    </source>
</evidence>
<proteinExistence type="inferred from homology"/>
<organism evidence="2">
    <name type="scientific">Manihot esculenta</name>
    <name type="common">Cassava</name>
    <name type="synonym">Jatropha manihot</name>
    <dbReference type="NCBI Taxonomy" id="3983"/>
    <lineage>
        <taxon>Eukaryota</taxon>
        <taxon>Viridiplantae</taxon>
        <taxon>Streptophyta</taxon>
        <taxon>Embryophyta</taxon>
        <taxon>Tracheophyta</taxon>
        <taxon>Spermatophyta</taxon>
        <taxon>Magnoliopsida</taxon>
        <taxon>eudicotyledons</taxon>
        <taxon>Gunneridae</taxon>
        <taxon>Pentapetalae</taxon>
        <taxon>rosids</taxon>
        <taxon>fabids</taxon>
        <taxon>Malpighiales</taxon>
        <taxon>Euphorbiaceae</taxon>
        <taxon>Crotonoideae</taxon>
        <taxon>Manihoteae</taxon>
        <taxon>Manihot</taxon>
    </lineage>
</organism>
<evidence type="ECO:0000256" key="1">
    <source>
        <dbReference type="ARBA" id="ARBA00008645"/>
    </source>
</evidence>
<comment type="similarity">
    <text evidence="1">Belongs to the AB hydrolase superfamily.</text>
</comment>
<reference evidence="2" key="1">
    <citation type="submission" date="2016-02" db="EMBL/GenBank/DDBJ databases">
        <title>WGS assembly of Manihot esculenta.</title>
        <authorList>
            <person name="Bredeson J.V."/>
            <person name="Prochnik S.E."/>
            <person name="Lyons J.B."/>
            <person name="Schmutz J."/>
            <person name="Grimwood J."/>
            <person name="Vrebalov J."/>
            <person name="Bart R.S."/>
            <person name="Amuge T."/>
            <person name="Ferguson M.E."/>
            <person name="Green R."/>
            <person name="Putnam N."/>
            <person name="Stites J."/>
            <person name="Rounsley S."/>
            <person name="Rokhsar D.S."/>
        </authorList>
    </citation>
    <scope>NUCLEOTIDE SEQUENCE [LARGE SCALE GENOMIC DNA]</scope>
    <source>
        <tissue evidence="2">Leaf</tissue>
    </source>
</reference>
<name>A0A2C9USX1_MANES</name>
<protein>
    <submittedName>
        <fullName evidence="2">Uncharacterized protein</fullName>
    </submittedName>
</protein>
<gene>
    <name evidence="2" type="ORF">MANES_13G114600</name>
</gene>
<dbReference type="AlphaFoldDB" id="A0A2C9USX1"/>
<sequence length="140" mass="15605">MEVVEKAHNVKILGSGKQLLVLAHGFGTDESVWKFYDFEKYSTIDGFVYDLLAILDELEVKLLNDEDYIGGFEQEDLGQMFEGMHSNFKACCLGFAPMVIGGDMDSTTAHLFVEIMLAGDLPQLSYPNIVILVILKHISP</sequence>
<dbReference type="STRING" id="3983.A0A2C9USX1"/>
<dbReference type="GO" id="GO:0080167">
    <property type="term" value="P:response to karrikin"/>
    <property type="evidence" value="ECO:0000318"/>
    <property type="project" value="GO_Central"/>
</dbReference>
<dbReference type="Gene3D" id="3.40.50.1820">
    <property type="entry name" value="alpha/beta hydrolase"/>
    <property type="match status" value="1"/>
</dbReference>
<dbReference type="EMBL" id="CM004399">
    <property type="protein sequence ID" value="OAY33661.1"/>
    <property type="molecule type" value="Genomic_DNA"/>
</dbReference>
<dbReference type="InterPro" id="IPR029058">
    <property type="entry name" value="AB_hydrolase_fold"/>
</dbReference>